<evidence type="ECO:0000259" key="20">
    <source>
        <dbReference type="PROSITE" id="PS50109"/>
    </source>
</evidence>
<dbReference type="Pfam" id="PF02518">
    <property type="entry name" value="HATPase_c"/>
    <property type="match status" value="1"/>
</dbReference>
<dbReference type="CDD" id="cd16922">
    <property type="entry name" value="HATPase_EvgS-ArcB-TorS-like"/>
    <property type="match status" value="1"/>
</dbReference>
<keyword evidence="8" id="KW-0808">Transferase</keyword>
<evidence type="ECO:0000256" key="14">
    <source>
        <dbReference type="ARBA" id="ARBA00024867"/>
    </source>
</evidence>
<evidence type="ECO:0000256" key="8">
    <source>
        <dbReference type="ARBA" id="ARBA00022679"/>
    </source>
</evidence>
<dbReference type="Pfam" id="PF00072">
    <property type="entry name" value="Response_reg"/>
    <property type="match status" value="1"/>
</dbReference>
<dbReference type="SUPFAM" id="SSF55874">
    <property type="entry name" value="ATPase domain of HSP90 chaperone/DNA topoisomerase II/histidine kinase"/>
    <property type="match status" value="1"/>
</dbReference>
<evidence type="ECO:0000259" key="21">
    <source>
        <dbReference type="PROSITE" id="PS50110"/>
    </source>
</evidence>
<dbReference type="PANTHER" id="PTHR43047:SF66">
    <property type="entry name" value="HISKA"/>
    <property type="match status" value="1"/>
</dbReference>
<feature type="modified residue" description="4-aspartylphosphate" evidence="16">
    <location>
        <position position="783"/>
    </location>
</feature>
<feature type="coiled-coil region" evidence="17">
    <location>
        <begin position="437"/>
        <end position="464"/>
    </location>
</feature>
<dbReference type="EC" id="2.7.13.3" evidence="4"/>
<dbReference type="AlphaFoldDB" id="A0A9D1KG14"/>
<dbReference type="Gene3D" id="3.30.565.10">
    <property type="entry name" value="Histidine kinase-like ATPase, C-terminal domain"/>
    <property type="match status" value="1"/>
</dbReference>
<dbReference type="SUPFAM" id="SSF52172">
    <property type="entry name" value="CheY-like"/>
    <property type="match status" value="1"/>
</dbReference>
<evidence type="ECO:0000256" key="4">
    <source>
        <dbReference type="ARBA" id="ARBA00012438"/>
    </source>
</evidence>
<dbReference type="InterPro" id="IPR036890">
    <property type="entry name" value="HATPase_C_sf"/>
</dbReference>
<dbReference type="Proteomes" id="UP000886860">
    <property type="component" value="Unassembled WGS sequence"/>
</dbReference>
<comment type="caution">
    <text evidence="22">The sequence shown here is derived from an EMBL/GenBank/DDBJ whole genome shotgun (WGS) entry which is preliminary data.</text>
</comment>
<evidence type="ECO:0000256" key="7">
    <source>
        <dbReference type="ARBA" id="ARBA00022553"/>
    </source>
</evidence>
<organism evidence="22 23">
    <name type="scientific">Candidatus Caccovicinus merdipullorum</name>
    <dbReference type="NCBI Taxonomy" id="2840724"/>
    <lineage>
        <taxon>Bacteria</taxon>
        <taxon>Bacillati</taxon>
        <taxon>Bacillota</taxon>
        <taxon>Clostridia</taxon>
        <taxon>Eubacteriales</taxon>
        <taxon>Candidatus Caccovicinus</taxon>
    </lineage>
</organism>
<reference evidence="22" key="2">
    <citation type="journal article" date="2021" name="PeerJ">
        <title>Extensive microbial diversity within the chicken gut microbiome revealed by metagenomics and culture.</title>
        <authorList>
            <person name="Gilroy R."/>
            <person name="Ravi A."/>
            <person name="Getino M."/>
            <person name="Pursley I."/>
            <person name="Horton D.L."/>
            <person name="Alikhan N.F."/>
            <person name="Baker D."/>
            <person name="Gharbi K."/>
            <person name="Hall N."/>
            <person name="Watson M."/>
            <person name="Adriaenssens E.M."/>
            <person name="Foster-Nyarko E."/>
            <person name="Jarju S."/>
            <person name="Secka A."/>
            <person name="Antonio M."/>
            <person name="Oren A."/>
            <person name="Chaudhuri R.R."/>
            <person name="La Ragione R."/>
            <person name="Hildebrand F."/>
            <person name="Pallen M.J."/>
        </authorList>
    </citation>
    <scope>NUCLEOTIDE SEQUENCE</scope>
    <source>
        <strain evidence="22">CHK123-3438</strain>
    </source>
</reference>
<evidence type="ECO:0000256" key="10">
    <source>
        <dbReference type="ARBA" id="ARBA00022777"/>
    </source>
</evidence>
<feature type="transmembrane region" description="Helical" evidence="19">
    <location>
        <begin position="289"/>
        <end position="309"/>
    </location>
</feature>
<evidence type="ECO:0000256" key="12">
    <source>
        <dbReference type="ARBA" id="ARBA00023012"/>
    </source>
</evidence>
<dbReference type="CDD" id="cd00082">
    <property type="entry name" value="HisKA"/>
    <property type="match status" value="1"/>
</dbReference>
<dbReference type="InterPro" id="IPR001789">
    <property type="entry name" value="Sig_transdc_resp-reg_receiver"/>
</dbReference>
<dbReference type="PRINTS" id="PR00344">
    <property type="entry name" value="BCTRLSENSOR"/>
</dbReference>
<dbReference type="PROSITE" id="PS50109">
    <property type="entry name" value="HIS_KIN"/>
    <property type="match status" value="1"/>
</dbReference>
<evidence type="ECO:0000256" key="1">
    <source>
        <dbReference type="ARBA" id="ARBA00000085"/>
    </source>
</evidence>
<evidence type="ECO:0000313" key="23">
    <source>
        <dbReference type="Proteomes" id="UP000886860"/>
    </source>
</evidence>
<keyword evidence="6" id="KW-1003">Cell membrane</keyword>
<dbReference type="InterPro" id="IPR003594">
    <property type="entry name" value="HATPase_dom"/>
</dbReference>
<keyword evidence="11 19" id="KW-1133">Transmembrane helix</keyword>
<keyword evidence="17" id="KW-0175">Coiled coil</keyword>
<comment type="function">
    <text evidence="14">May play the central regulatory role in sporulation. It may be an element of the effector pathway responsible for the activation of sporulation genes in response to nutritional stress. Spo0A may act in concert with spo0H (a sigma factor) to control the expression of some genes that are critical to the sporulation process.</text>
</comment>
<evidence type="ECO:0000313" key="22">
    <source>
        <dbReference type="EMBL" id="HIT42474.1"/>
    </source>
</evidence>
<dbReference type="CDD" id="cd17546">
    <property type="entry name" value="REC_hyHK_CKI1_RcsC-like"/>
    <property type="match status" value="1"/>
</dbReference>
<dbReference type="Pfam" id="PF02743">
    <property type="entry name" value="dCache_1"/>
    <property type="match status" value="1"/>
</dbReference>
<dbReference type="Gene3D" id="3.40.50.2300">
    <property type="match status" value="1"/>
</dbReference>
<feature type="domain" description="Histidine kinase" evidence="20">
    <location>
        <begin position="474"/>
        <end position="695"/>
    </location>
</feature>
<dbReference type="Gene3D" id="3.30.450.20">
    <property type="entry name" value="PAS domain"/>
    <property type="match status" value="2"/>
</dbReference>
<comment type="subcellular location">
    <subcellularLocation>
        <location evidence="2">Cell membrane</location>
        <topology evidence="2">Multi-pass membrane protein</topology>
    </subcellularLocation>
</comment>
<dbReference type="GO" id="GO:0005886">
    <property type="term" value="C:plasma membrane"/>
    <property type="evidence" value="ECO:0007669"/>
    <property type="project" value="UniProtKB-SubCell"/>
</dbReference>
<accession>A0A9D1KG14</accession>
<dbReference type="InterPro" id="IPR029151">
    <property type="entry name" value="Sensor-like_sf"/>
</dbReference>
<dbReference type="SMART" id="SM00448">
    <property type="entry name" value="REC"/>
    <property type="match status" value="1"/>
</dbReference>
<feature type="compositionally biased region" description="Basic and acidic residues" evidence="18">
    <location>
        <begin position="707"/>
        <end position="723"/>
    </location>
</feature>
<dbReference type="InterPro" id="IPR005467">
    <property type="entry name" value="His_kinase_dom"/>
</dbReference>
<dbReference type="InterPro" id="IPR033479">
    <property type="entry name" value="dCache_1"/>
</dbReference>
<evidence type="ECO:0000256" key="6">
    <source>
        <dbReference type="ARBA" id="ARBA00022475"/>
    </source>
</evidence>
<dbReference type="SMART" id="SM00387">
    <property type="entry name" value="HATPase_c"/>
    <property type="match status" value="1"/>
</dbReference>
<dbReference type="Pfam" id="PF00512">
    <property type="entry name" value="HisKA"/>
    <property type="match status" value="1"/>
</dbReference>
<keyword evidence="10" id="KW-0418">Kinase</keyword>
<comment type="similarity">
    <text evidence="3">In the N-terminal section; belongs to the phytochrome family.</text>
</comment>
<dbReference type="GO" id="GO:0009927">
    <property type="term" value="F:histidine phosphotransfer kinase activity"/>
    <property type="evidence" value="ECO:0007669"/>
    <property type="project" value="TreeGrafter"/>
</dbReference>
<comment type="catalytic activity">
    <reaction evidence="1">
        <text>ATP + protein L-histidine = ADP + protein N-phospho-L-histidine.</text>
        <dbReference type="EC" id="2.7.13.3"/>
    </reaction>
</comment>
<gene>
    <name evidence="22" type="ORF">IAB60_10370</name>
</gene>
<dbReference type="SUPFAM" id="SSF47384">
    <property type="entry name" value="Homodimeric domain of signal transducing histidine kinase"/>
    <property type="match status" value="1"/>
</dbReference>
<sequence>MKQMRRVKPKWSSIFHEIRLSLIALALLIVLAAAGMTVLRTALLQNARESGMALARNYAAEERANLSVYETLISFGAVTVSEQIENQTSDQERMAWLERYFSRLKSVLGEGVVTPYMIMEGKVFSVGPWVADPDFDVSRRDWYAQAMEADGQVVFTGVYTDAVSGRPVVTVAMRCGSHDALLAFDIFPEFFRFQFNPLDLETGDSFFLCDGNGGLIYKQTDLTRSDEEIGAYLTQILEKIETGELEDAESYIIDLNGNRRCVYYEKMENGWYSIITVPYSNILGELSHFMLLFGLMIAVFLLLTVMMAWRNLVYSARVERTNETVRVLGNSYYALYRIDLETNTYEMIKGSDYMRGRVPEEGQYEDLLEAMQEVIEPAACEEYARSFSVKNIQSLVVHRIRDYGGDFMRRFGDEYRWVSVRVLFDESLAPQEAVLCFREVEQEKQQQLKERRLLEDALDMARQNEKAKQTFFSNMSHDMRTPLNAIIGLSELAGQHCDEPDKAAAYLNKINYSSRQLLGLINDILDMSRMEQGKIILNNQEFNLEECIRECAETFRFQAEAEKKTLKAELDIKDIHVLGDPFRISQILNNLLSNAMKFTSEGDRIRVSIQQIDQGEVAKYKIEVEDTGIGMSEEYLPHLFEPYSREQRFGTRQALGTGLGMPITKNLVTQMNGEIQVSSRLGEGTVFTIILPLLVVQEEEVISGKDLPGENPEKKTSEEDSGRGKALEGLRILLAEDNEVNMEITTEILSMNGVQVTQAWNGLEAVDTFEKSEPFYFNAILMDMQMPQMDGCQAARKIRAMNRPDAGSVPIIAVTANAFAEDVSATTAAGMNAHISKPIDFSHLCRTLERLV</sequence>
<dbReference type="FunFam" id="3.30.565.10:FF:000010">
    <property type="entry name" value="Sensor histidine kinase RcsC"/>
    <property type="match status" value="1"/>
</dbReference>
<evidence type="ECO:0000256" key="11">
    <source>
        <dbReference type="ARBA" id="ARBA00022989"/>
    </source>
</evidence>
<feature type="region of interest" description="Disordered" evidence="18">
    <location>
        <begin position="704"/>
        <end position="723"/>
    </location>
</feature>
<reference evidence="22" key="1">
    <citation type="submission" date="2020-10" db="EMBL/GenBank/DDBJ databases">
        <authorList>
            <person name="Gilroy R."/>
        </authorList>
    </citation>
    <scope>NUCLEOTIDE SEQUENCE</scope>
    <source>
        <strain evidence="22">CHK123-3438</strain>
    </source>
</reference>
<evidence type="ECO:0000256" key="9">
    <source>
        <dbReference type="ARBA" id="ARBA00022692"/>
    </source>
</evidence>
<feature type="domain" description="Response regulatory" evidence="21">
    <location>
        <begin position="731"/>
        <end position="852"/>
    </location>
</feature>
<dbReference type="SMART" id="SM00388">
    <property type="entry name" value="HisKA"/>
    <property type="match status" value="1"/>
</dbReference>
<keyword evidence="12" id="KW-0902">Two-component regulatory system</keyword>
<evidence type="ECO:0000256" key="19">
    <source>
        <dbReference type="SAM" id="Phobius"/>
    </source>
</evidence>
<dbReference type="PROSITE" id="PS50110">
    <property type="entry name" value="RESPONSE_REGULATORY"/>
    <property type="match status" value="1"/>
</dbReference>
<evidence type="ECO:0000256" key="17">
    <source>
        <dbReference type="SAM" id="Coils"/>
    </source>
</evidence>
<keyword evidence="13 19" id="KW-0472">Membrane</keyword>
<dbReference type="InterPro" id="IPR003661">
    <property type="entry name" value="HisK_dim/P_dom"/>
</dbReference>
<keyword evidence="7 16" id="KW-0597">Phosphoprotein</keyword>
<dbReference type="InterPro" id="IPR011006">
    <property type="entry name" value="CheY-like_superfamily"/>
</dbReference>
<dbReference type="InterPro" id="IPR036097">
    <property type="entry name" value="HisK_dim/P_sf"/>
</dbReference>
<evidence type="ECO:0000256" key="3">
    <source>
        <dbReference type="ARBA" id="ARBA00006402"/>
    </source>
</evidence>
<dbReference type="EMBL" id="DVKS01000177">
    <property type="protein sequence ID" value="HIT42474.1"/>
    <property type="molecule type" value="Genomic_DNA"/>
</dbReference>
<dbReference type="SUPFAM" id="SSF103190">
    <property type="entry name" value="Sensory domain-like"/>
    <property type="match status" value="1"/>
</dbReference>
<proteinExistence type="inferred from homology"/>
<dbReference type="Gene3D" id="1.10.287.130">
    <property type="match status" value="1"/>
</dbReference>
<dbReference type="PANTHER" id="PTHR43047">
    <property type="entry name" value="TWO-COMPONENT HISTIDINE PROTEIN KINASE"/>
    <property type="match status" value="1"/>
</dbReference>
<evidence type="ECO:0000256" key="13">
    <source>
        <dbReference type="ARBA" id="ARBA00023136"/>
    </source>
</evidence>
<evidence type="ECO:0000256" key="15">
    <source>
        <dbReference type="ARBA" id="ARBA00074306"/>
    </source>
</evidence>
<evidence type="ECO:0000256" key="2">
    <source>
        <dbReference type="ARBA" id="ARBA00004651"/>
    </source>
</evidence>
<dbReference type="GO" id="GO:0000155">
    <property type="term" value="F:phosphorelay sensor kinase activity"/>
    <property type="evidence" value="ECO:0007669"/>
    <property type="project" value="InterPro"/>
</dbReference>
<evidence type="ECO:0000256" key="18">
    <source>
        <dbReference type="SAM" id="MobiDB-lite"/>
    </source>
</evidence>
<dbReference type="CDD" id="cd12914">
    <property type="entry name" value="PDC1_DGC_like"/>
    <property type="match status" value="1"/>
</dbReference>
<keyword evidence="9 19" id="KW-0812">Transmembrane</keyword>
<protein>
    <recommendedName>
        <fullName evidence="15">Circadian input-output histidine kinase CikA</fullName>
        <ecNumber evidence="4">2.7.13.3</ecNumber>
    </recommendedName>
    <alternativeName>
        <fullName evidence="5">Stage 0 sporulation protein A homolog</fullName>
    </alternativeName>
</protein>
<evidence type="ECO:0000256" key="16">
    <source>
        <dbReference type="PROSITE-ProRule" id="PRU00169"/>
    </source>
</evidence>
<name>A0A9D1KG14_9FIRM</name>
<dbReference type="InterPro" id="IPR004358">
    <property type="entry name" value="Sig_transdc_His_kin-like_C"/>
</dbReference>
<evidence type="ECO:0000256" key="5">
    <source>
        <dbReference type="ARBA" id="ARBA00018672"/>
    </source>
</evidence>